<keyword evidence="2" id="KW-1185">Reference proteome</keyword>
<organism evidence="1 2">
    <name type="scientific">Chaenocephalus aceratus</name>
    <name type="common">Blackfin icefish</name>
    <name type="synonym">Chaenichthys aceratus</name>
    <dbReference type="NCBI Taxonomy" id="36190"/>
    <lineage>
        <taxon>Eukaryota</taxon>
        <taxon>Metazoa</taxon>
        <taxon>Chordata</taxon>
        <taxon>Craniata</taxon>
        <taxon>Vertebrata</taxon>
        <taxon>Euteleostomi</taxon>
        <taxon>Actinopterygii</taxon>
        <taxon>Neopterygii</taxon>
        <taxon>Teleostei</taxon>
        <taxon>Neoteleostei</taxon>
        <taxon>Acanthomorphata</taxon>
        <taxon>Eupercaria</taxon>
        <taxon>Perciformes</taxon>
        <taxon>Notothenioidei</taxon>
        <taxon>Channichthyidae</taxon>
        <taxon>Chaenocephalus</taxon>
    </lineage>
</organism>
<protein>
    <submittedName>
        <fullName evidence="1">Uncharacterized protein</fullName>
    </submittedName>
</protein>
<reference evidence="1" key="1">
    <citation type="submission" date="2022-05" db="EMBL/GenBank/DDBJ databases">
        <title>Chromosome-level genome of Chaenocephalus aceratus.</title>
        <authorList>
            <person name="Park H."/>
        </authorList>
    </citation>
    <scope>NUCLEOTIDE SEQUENCE</scope>
    <source>
        <strain evidence="1">KU_202001</strain>
    </source>
</reference>
<name>A0ACB9X1I7_CHAAC</name>
<dbReference type="Proteomes" id="UP001057452">
    <property type="component" value="Chromosome 9"/>
</dbReference>
<proteinExistence type="predicted"/>
<gene>
    <name evidence="1" type="ORF">KUCAC02_028334</name>
</gene>
<evidence type="ECO:0000313" key="2">
    <source>
        <dbReference type="Proteomes" id="UP001057452"/>
    </source>
</evidence>
<accession>A0ACB9X1I7</accession>
<evidence type="ECO:0000313" key="1">
    <source>
        <dbReference type="EMBL" id="KAI4820350.1"/>
    </source>
</evidence>
<dbReference type="EMBL" id="CM043793">
    <property type="protein sequence ID" value="KAI4820350.1"/>
    <property type="molecule type" value="Genomic_DNA"/>
</dbReference>
<comment type="caution">
    <text evidence="1">The sequence shown here is derived from an EMBL/GenBank/DDBJ whole genome shotgun (WGS) entry which is preliminary data.</text>
</comment>
<sequence>MRRQKHLTVEEVHELIFNRVMEEKSTDEEDSGSEEEETHEEVIDVSYRPNSSSEEAPTLPASEMEEGFEMEENEYEEVESEMEEVSEVEDRTYFEEVEESTDEEESEEEDPAEMEEYFQSKNEKIIWFSIPPCDGRRMVTAEKAERETSRQGPTLYARSRIDDIKSAFYLFLPKAIEESVLNMTNKEGQRVYGKKMEKDGSNGPAGKRGFVGSSWSVPIQQRGYSKSMECRVW</sequence>